<gene>
    <name evidence="2" type="ORF">ABID21_005048</name>
</gene>
<organism evidence="2 3">
    <name type="scientific">Pseudorhizobium tarimense</name>
    <dbReference type="NCBI Taxonomy" id="1079109"/>
    <lineage>
        <taxon>Bacteria</taxon>
        <taxon>Pseudomonadati</taxon>
        <taxon>Pseudomonadota</taxon>
        <taxon>Alphaproteobacteria</taxon>
        <taxon>Hyphomicrobiales</taxon>
        <taxon>Rhizobiaceae</taxon>
        <taxon>Rhizobium/Agrobacterium group</taxon>
        <taxon>Pseudorhizobium</taxon>
    </lineage>
</organism>
<sequence>MNIEVTNANNADYLWVVADRIRFLGGVPGSDLELLDIEVPPGSGTPPHVHESPELIYILEGELTLRQFDADLLPREIKAGTGTSAMVPSRVPHNYSNGSSAPVRMLVMLAPSMIAFFCDIGSERPEGAPDYARIGAAMSRHGIETISLAA</sequence>
<proteinExistence type="predicted"/>
<dbReference type="Gene3D" id="2.60.120.10">
    <property type="entry name" value="Jelly Rolls"/>
    <property type="match status" value="1"/>
</dbReference>
<dbReference type="PANTHER" id="PTHR36440:SF1">
    <property type="entry name" value="PUTATIVE (AFU_ORTHOLOGUE AFUA_8G07350)-RELATED"/>
    <property type="match status" value="1"/>
</dbReference>
<dbReference type="SUPFAM" id="SSF51182">
    <property type="entry name" value="RmlC-like cupins"/>
    <property type="match status" value="1"/>
</dbReference>
<accession>A0ABV2HFA9</accession>
<evidence type="ECO:0000313" key="2">
    <source>
        <dbReference type="EMBL" id="MET3588907.1"/>
    </source>
</evidence>
<dbReference type="RefSeq" id="WP_247246524.1">
    <property type="nucleotide sequence ID" value="NZ_JALJRA010000047.1"/>
</dbReference>
<dbReference type="InterPro" id="IPR053146">
    <property type="entry name" value="QDO-like"/>
</dbReference>
<dbReference type="EMBL" id="JBEPLJ010000045">
    <property type="protein sequence ID" value="MET3588907.1"/>
    <property type="molecule type" value="Genomic_DNA"/>
</dbReference>
<comment type="caution">
    <text evidence="2">The sequence shown here is derived from an EMBL/GenBank/DDBJ whole genome shotgun (WGS) entry which is preliminary data.</text>
</comment>
<evidence type="ECO:0000313" key="3">
    <source>
        <dbReference type="Proteomes" id="UP001549031"/>
    </source>
</evidence>
<dbReference type="PANTHER" id="PTHR36440">
    <property type="entry name" value="PUTATIVE (AFU_ORTHOLOGUE AFUA_8G07350)-RELATED"/>
    <property type="match status" value="1"/>
</dbReference>
<dbReference type="InterPro" id="IPR014710">
    <property type="entry name" value="RmlC-like_jellyroll"/>
</dbReference>
<evidence type="ECO:0000259" key="1">
    <source>
        <dbReference type="Pfam" id="PF07883"/>
    </source>
</evidence>
<protein>
    <submittedName>
        <fullName evidence="2">Quercetin dioxygenase-like cupin family protein</fullName>
    </submittedName>
</protein>
<name>A0ABV2HFA9_9HYPH</name>
<feature type="domain" description="Cupin type-2" evidence="1">
    <location>
        <begin position="37"/>
        <end position="108"/>
    </location>
</feature>
<dbReference type="InterPro" id="IPR011051">
    <property type="entry name" value="RmlC_Cupin_sf"/>
</dbReference>
<keyword evidence="3" id="KW-1185">Reference proteome</keyword>
<dbReference type="Pfam" id="PF07883">
    <property type="entry name" value="Cupin_2"/>
    <property type="match status" value="1"/>
</dbReference>
<reference evidence="2 3" key="1">
    <citation type="submission" date="2024-06" db="EMBL/GenBank/DDBJ databases">
        <title>Genomic Encyclopedia of Type Strains, Phase IV (KMG-IV): sequencing the most valuable type-strain genomes for metagenomic binning, comparative biology and taxonomic classification.</title>
        <authorList>
            <person name="Goeker M."/>
        </authorList>
    </citation>
    <scope>NUCLEOTIDE SEQUENCE [LARGE SCALE GENOMIC DNA]</scope>
    <source>
        <strain evidence="2 3">DSM 105042</strain>
    </source>
</reference>
<dbReference type="Proteomes" id="UP001549031">
    <property type="component" value="Unassembled WGS sequence"/>
</dbReference>
<dbReference type="InterPro" id="IPR013096">
    <property type="entry name" value="Cupin_2"/>
</dbReference>